<dbReference type="AlphaFoldDB" id="A0AAJ0FCX5"/>
<keyword evidence="3" id="KW-1185">Reference proteome</keyword>
<gene>
    <name evidence="2" type="ORF">QBC47DRAFT_378211</name>
</gene>
<proteinExistence type="predicted"/>
<keyword evidence="1" id="KW-0472">Membrane</keyword>
<sequence length="396" mass="44618">MDVADLLLTSPFPLENVTDGDIQAFCHSLWGWEFCNACSRSQTCLGPPCSRERWSRLEPFFLYYKSTTASYVPEFQFGTPGAIASHQDIADIIRCIRQNPTVPRLQLTNSHFASRYGDKAEATPAVEDQHRAFNLAIKLMAMVSCSIETQAGGLLESGVEPCIWRGDKNLLDFFSSAFPSRDHPTLNDRDESSDPDIKNRLTAVKLKKVAGLKFRGTSDLRNHLKLDPKTGVVEFFHYTSVLKEHLVASKDGHGDALGCNIPRQLALETLDSLQKIMFPLEPESQAMLRSLVSKQALDPDCLRFGSTSYRREGENDIKYQYWGSRIMDLYDEIENPRPRGYLETWLERRSKARHVMLATLVGVMIAIFLGMCGLVVGVFQAWVSYQAWQHPVVSTG</sequence>
<keyword evidence="1" id="KW-1133">Transmembrane helix</keyword>
<feature type="transmembrane region" description="Helical" evidence="1">
    <location>
        <begin position="355"/>
        <end position="383"/>
    </location>
</feature>
<protein>
    <submittedName>
        <fullName evidence="2">Uncharacterized protein</fullName>
    </submittedName>
</protein>
<evidence type="ECO:0000313" key="2">
    <source>
        <dbReference type="EMBL" id="KAK1756989.1"/>
    </source>
</evidence>
<dbReference type="Proteomes" id="UP001239445">
    <property type="component" value="Unassembled WGS sequence"/>
</dbReference>
<evidence type="ECO:0000256" key="1">
    <source>
        <dbReference type="SAM" id="Phobius"/>
    </source>
</evidence>
<reference evidence="2" key="1">
    <citation type="submission" date="2023-06" db="EMBL/GenBank/DDBJ databases">
        <title>Genome-scale phylogeny and comparative genomics of the fungal order Sordariales.</title>
        <authorList>
            <consortium name="Lawrence Berkeley National Laboratory"/>
            <person name="Hensen N."/>
            <person name="Bonometti L."/>
            <person name="Westerberg I."/>
            <person name="Brannstrom I.O."/>
            <person name="Guillou S."/>
            <person name="Cros-Aarteil S."/>
            <person name="Calhoun S."/>
            <person name="Haridas S."/>
            <person name="Kuo A."/>
            <person name="Mondo S."/>
            <person name="Pangilinan J."/>
            <person name="Riley R."/>
            <person name="Labutti K."/>
            <person name="Andreopoulos B."/>
            <person name="Lipzen A."/>
            <person name="Chen C."/>
            <person name="Yanf M."/>
            <person name="Daum C."/>
            <person name="Ng V."/>
            <person name="Clum A."/>
            <person name="Steindorff A."/>
            <person name="Ohm R."/>
            <person name="Martin F."/>
            <person name="Silar P."/>
            <person name="Natvig D."/>
            <person name="Lalanne C."/>
            <person name="Gautier V."/>
            <person name="Ament-Velasquez S.L."/>
            <person name="Kruys A."/>
            <person name="Hutchinson M.I."/>
            <person name="Powell A.J."/>
            <person name="Barry K."/>
            <person name="Miller A.N."/>
            <person name="Grigoriev I.V."/>
            <person name="Debuchy R."/>
            <person name="Gladieux P."/>
            <person name="Thoren M.H."/>
            <person name="Johannesson H."/>
        </authorList>
    </citation>
    <scope>NUCLEOTIDE SEQUENCE</scope>
    <source>
        <strain evidence="2">PSN4</strain>
    </source>
</reference>
<name>A0AAJ0FCX5_9PEZI</name>
<keyword evidence="1" id="KW-0812">Transmembrane</keyword>
<evidence type="ECO:0000313" key="3">
    <source>
        <dbReference type="Proteomes" id="UP001239445"/>
    </source>
</evidence>
<organism evidence="2 3">
    <name type="scientific">Echria macrotheca</name>
    <dbReference type="NCBI Taxonomy" id="438768"/>
    <lineage>
        <taxon>Eukaryota</taxon>
        <taxon>Fungi</taxon>
        <taxon>Dikarya</taxon>
        <taxon>Ascomycota</taxon>
        <taxon>Pezizomycotina</taxon>
        <taxon>Sordariomycetes</taxon>
        <taxon>Sordariomycetidae</taxon>
        <taxon>Sordariales</taxon>
        <taxon>Schizotheciaceae</taxon>
        <taxon>Echria</taxon>
    </lineage>
</organism>
<accession>A0AAJ0FCX5</accession>
<dbReference type="EMBL" id="MU839831">
    <property type="protein sequence ID" value="KAK1756989.1"/>
    <property type="molecule type" value="Genomic_DNA"/>
</dbReference>
<comment type="caution">
    <text evidence="2">The sequence shown here is derived from an EMBL/GenBank/DDBJ whole genome shotgun (WGS) entry which is preliminary data.</text>
</comment>